<sequence>MHASEKSGDELHWTTAFNQLDIFATGTELSAQYLKAAHGLPCVADAYVNRGIAIFRIRIRYQMLAKMRVAHVVRCQLVQNR</sequence>
<reference evidence="1 2" key="1">
    <citation type="submission" date="2018-04" db="EMBL/GenBank/DDBJ databases">
        <title>Genomic Encyclopedia of Archaeal and Bacterial Type Strains, Phase II (KMG-II): from individual species to whole genera.</title>
        <authorList>
            <person name="Goeker M."/>
        </authorList>
    </citation>
    <scope>NUCLEOTIDE SEQUENCE [LARGE SCALE GENOMIC DNA]</scope>
    <source>
        <strain evidence="1 2">DSM 29955</strain>
    </source>
</reference>
<gene>
    <name evidence="1" type="ORF">C8N45_10549</name>
</gene>
<dbReference type="AlphaFoldDB" id="A0A2T6KH43"/>
<keyword evidence="2" id="KW-1185">Reference proteome</keyword>
<dbReference type="EMBL" id="QBUD01000005">
    <property type="protein sequence ID" value="PUB14828.1"/>
    <property type="molecule type" value="Genomic_DNA"/>
</dbReference>
<accession>A0A2T6KH43</accession>
<dbReference type="Proteomes" id="UP000244523">
    <property type="component" value="Unassembled WGS sequence"/>
</dbReference>
<proteinExistence type="predicted"/>
<name>A0A2T6KH43_9RHOB</name>
<comment type="caution">
    <text evidence="1">The sequence shown here is derived from an EMBL/GenBank/DDBJ whole genome shotgun (WGS) entry which is preliminary data.</text>
</comment>
<organism evidence="1 2">
    <name type="scientific">Yoonia sediminilitoris</name>
    <dbReference type="NCBI Taxonomy" id="1286148"/>
    <lineage>
        <taxon>Bacteria</taxon>
        <taxon>Pseudomonadati</taxon>
        <taxon>Pseudomonadota</taxon>
        <taxon>Alphaproteobacteria</taxon>
        <taxon>Rhodobacterales</taxon>
        <taxon>Paracoccaceae</taxon>
        <taxon>Yoonia</taxon>
    </lineage>
</organism>
<protein>
    <submittedName>
        <fullName evidence="1">Uncharacterized protein</fullName>
    </submittedName>
</protein>
<evidence type="ECO:0000313" key="2">
    <source>
        <dbReference type="Proteomes" id="UP000244523"/>
    </source>
</evidence>
<evidence type="ECO:0000313" key="1">
    <source>
        <dbReference type="EMBL" id="PUB14828.1"/>
    </source>
</evidence>